<keyword evidence="6 7" id="KW-0472">Membrane</keyword>
<dbReference type="SUPFAM" id="SSF103481">
    <property type="entry name" value="Multidrug resistance efflux transporter EmrE"/>
    <property type="match status" value="1"/>
</dbReference>
<dbReference type="GO" id="GO:0016020">
    <property type="term" value="C:membrane"/>
    <property type="evidence" value="ECO:0007669"/>
    <property type="project" value="UniProtKB-SubCell"/>
</dbReference>
<gene>
    <name evidence="9" type="ORF">Adt_28234</name>
</gene>
<protein>
    <recommendedName>
        <fullName evidence="7">Probable purine permease</fullName>
    </recommendedName>
</protein>
<dbReference type="PANTHER" id="PTHR31376:SF1">
    <property type="entry name" value="PURINE PERMEASE 2"/>
    <property type="match status" value="1"/>
</dbReference>
<dbReference type="Pfam" id="PF16913">
    <property type="entry name" value="PUNUT"/>
    <property type="match status" value="1"/>
</dbReference>
<feature type="compositionally biased region" description="Low complexity" evidence="8">
    <location>
        <begin position="1"/>
        <end position="17"/>
    </location>
</feature>
<evidence type="ECO:0000256" key="3">
    <source>
        <dbReference type="ARBA" id="ARBA00022448"/>
    </source>
</evidence>
<sequence length="386" mass="42517">MHSQTLSYSNSFLSSQSGEVPNHSAARARTKKMESELNTTWRKSFLVLNCILLTLGNCSGPLLIRLYFIKGGKRIWLSSCVQTAGFPITLIPLFVSYLHRRRKSATNFTAATSTTKLILMKPWVFAASTIIGIQTGLSNYFYGHGVSCLPVSTSSLIVATQLAFTAGFAYLLVKQKFTAFSINAIVLLTAGTAILALHTSGDRPEGISKKDYALGFVFTLAGAVLAGFMMPFLEFTYLKARQAVTYNMVLEIQLVMCFFATAFCTIGMIINKDFQAISREARQYKLGETKYYLVLVGAVILLQGFYVGIVGVIFYGSSLLSGVLVTVLLPITELLAVLLFDEKFQSEKGVALFLSVWGFVSYFFGEWKQSEEKYSSNSRNGDSSSL</sequence>
<dbReference type="EMBL" id="JBFOLK010000008">
    <property type="protein sequence ID" value="KAL2492606.1"/>
    <property type="molecule type" value="Genomic_DNA"/>
</dbReference>
<feature type="transmembrane region" description="Helical" evidence="7">
    <location>
        <begin position="252"/>
        <end position="270"/>
    </location>
</feature>
<dbReference type="PANTHER" id="PTHR31376">
    <property type="entry name" value="OS09G0467300 PROTEIN-RELATED"/>
    <property type="match status" value="1"/>
</dbReference>
<feature type="transmembrane region" description="Helical" evidence="7">
    <location>
        <begin position="45"/>
        <end position="68"/>
    </location>
</feature>
<feature type="transmembrane region" description="Helical" evidence="7">
    <location>
        <begin position="75"/>
        <end position="98"/>
    </location>
</feature>
<evidence type="ECO:0000256" key="6">
    <source>
        <dbReference type="ARBA" id="ARBA00023136"/>
    </source>
</evidence>
<feature type="transmembrane region" description="Helical" evidence="7">
    <location>
        <begin position="320"/>
        <end position="340"/>
    </location>
</feature>
<evidence type="ECO:0000256" key="8">
    <source>
        <dbReference type="SAM" id="MobiDB-lite"/>
    </source>
</evidence>
<comment type="subcellular location">
    <subcellularLocation>
        <location evidence="1 7">Membrane</location>
        <topology evidence="1 7">Multi-pass membrane protein</topology>
    </subcellularLocation>
</comment>
<dbReference type="AlphaFoldDB" id="A0ABD1RW12"/>
<evidence type="ECO:0000256" key="1">
    <source>
        <dbReference type="ARBA" id="ARBA00004141"/>
    </source>
</evidence>
<evidence type="ECO:0000256" key="2">
    <source>
        <dbReference type="ARBA" id="ARBA00006213"/>
    </source>
</evidence>
<proteinExistence type="inferred from homology"/>
<feature type="region of interest" description="Disordered" evidence="8">
    <location>
        <begin position="1"/>
        <end position="31"/>
    </location>
</feature>
<organism evidence="9 10">
    <name type="scientific">Abeliophyllum distichum</name>
    <dbReference type="NCBI Taxonomy" id="126358"/>
    <lineage>
        <taxon>Eukaryota</taxon>
        <taxon>Viridiplantae</taxon>
        <taxon>Streptophyta</taxon>
        <taxon>Embryophyta</taxon>
        <taxon>Tracheophyta</taxon>
        <taxon>Spermatophyta</taxon>
        <taxon>Magnoliopsida</taxon>
        <taxon>eudicotyledons</taxon>
        <taxon>Gunneridae</taxon>
        <taxon>Pentapetalae</taxon>
        <taxon>asterids</taxon>
        <taxon>lamiids</taxon>
        <taxon>Lamiales</taxon>
        <taxon>Oleaceae</taxon>
        <taxon>Forsythieae</taxon>
        <taxon>Abeliophyllum</taxon>
    </lineage>
</organism>
<accession>A0ABD1RW12</accession>
<feature type="transmembrane region" description="Helical" evidence="7">
    <location>
        <begin position="212"/>
        <end position="232"/>
    </location>
</feature>
<evidence type="ECO:0000313" key="9">
    <source>
        <dbReference type="EMBL" id="KAL2492606.1"/>
    </source>
</evidence>
<comment type="caution">
    <text evidence="9">The sequence shown here is derived from an EMBL/GenBank/DDBJ whole genome shotgun (WGS) entry which is preliminary data.</text>
</comment>
<evidence type="ECO:0000313" key="10">
    <source>
        <dbReference type="Proteomes" id="UP001604336"/>
    </source>
</evidence>
<evidence type="ECO:0000256" key="5">
    <source>
        <dbReference type="ARBA" id="ARBA00022989"/>
    </source>
</evidence>
<dbReference type="GO" id="GO:0015211">
    <property type="term" value="F:purine nucleoside transmembrane transporter activity"/>
    <property type="evidence" value="ECO:0007669"/>
    <property type="project" value="UniProtKB-UniRule"/>
</dbReference>
<comment type="similarity">
    <text evidence="2 7">Belongs to the purine permeases (TC 2.A.7.14) family.</text>
</comment>
<keyword evidence="5 7" id="KW-1133">Transmembrane helix</keyword>
<feature type="transmembrane region" description="Helical" evidence="7">
    <location>
        <begin position="123"/>
        <end position="142"/>
    </location>
</feature>
<feature type="transmembrane region" description="Helical" evidence="7">
    <location>
        <begin position="291"/>
        <end position="314"/>
    </location>
</feature>
<keyword evidence="4 7" id="KW-0812">Transmembrane</keyword>
<reference evidence="10" key="1">
    <citation type="submission" date="2024-07" db="EMBL/GenBank/DDBJ databases">
        <title>Two chromosome-level genome assemblies of Korean endemic species Abeliophyllum distichum and Forsythia ovata (Oleaceae).</title>
        <authorList>
            <person name="Jang H."/>
        </authorList>
    </citation>
    <scope>NUCLEOTIDE SEQUENCE [LARGE SCALE GENOMIC DNA]</scope>
</reference>
<keyword evidence="3 7" id="KW-0813">Transport</keyword>
<feature type="transmembrane region" description="Helical" evidence="7">
    <location>
        <begin position="179"/>
        <end position="200"/>
    </location>
</feature>
<evidence type="ECO:0000256" key="7">
    <source>
        <dbReference type="RuleBase" id="RU368015"/>
    </source>
</evidence>
<dbReference type="GO" id="GO:0005345">
    <property type="term" value="F:purine nucleobase transmembrane transporter activity"/>
    <property type="evidence" value="ECO:0007669"/>
    <property type="project" value="UniProtKB-UniRule"/>
</dbReference>
<keyword evidence="10" id="KW-1185">Reference proteome</keyword>
<dbReference type="InterPro" id="IPR030182">
    <property type="entry name" value="PUP_plant"/>
</dbReference>
<dbReference type="Proteomes" id="UP001604336">
    <property type="component" value="Unassembled WGS sequence"/>
</dbReference>
<evidence type="ECO:0000256" key="4">
    <source>
        <dbReference type="ARBA" id="ARBA00022692"/>
    </source>
</evidence>
<feature type="transmembrane region" description="Helical" evidence="7">
    <location>
        <begin position="154"/>
        <end position="173"/>
    </location>
</feature>
<name>A0ABD1RW12_9LAMI</name>
<dbReference type="InterPro" id="IPR037185">
    <property type="entry name" value="EmrE-like"/>
</dbReference>
<feature type="transmembrane region" description="Helical" evidence="7">
    <location>
        <begin position="349"/>
        <end position="365"/>
    </location>
</feature>